<comment type="caution">
    <text evidence="2">The sequence shown here is derived from an EMBL/GenBank/DDBJ whole genome shotgun (WGS) entry which is preliminary data.</text>
</comment>
<keyword evidence="1" id="KW-0472">Membrane</keyword>
<keyword evidence="1" id="KW-0812">Transmembrane</keyword>
<dbReference type="GO" id="GO:0043683">
    <property type="term" value="P:type IV pilus assembly"/>
    <property type="evidence" value="ECO:0007669"/>
    <property type="project" value="InterPro"/>
</dbReference>
<evidence type="ECO:0000313" key="3">
    <source>
        <dbReference type="Proteomes" id="UP000294980"/>
    </source>
</evidence>
<proteinExistence type="predicted"/>
<evidence type="ECO:0000313" key="2">
    <source>
        <dbReference type="EMBL" id="TCO76307.1"/>
    </source>
</evidence>
<keyword evidence="1" id="KW-1133">Transmembrane helix</keyword>
<accession>A0A4R2KU37</accession>
<protein>
    <submittedName>
        <fullName evidence="2">Type IV pilus assembly protein PilW</fullName>
    </submittedName>
</protein>
<reference evidence="2 3" key="1">
    <citation type="submission" date="2019-03" db="EMBL/GenBank/DDBJ databases">
        <title>Genomic Encyclopedia of Type Strains, Phase IV (KMG-IV): sequencing the most valuable type-strain genomes for metagenomic binning, comparative biology and taxonomic classification.</title>
        <authorList>
            <person name="Goeker M."/>
        </authorList>
    </citation>
    <scope>NUCLEOTIDE SEQUENCE [LARGE SCALE GENOMIC DNA]</scope>
    <source>
        <strain evidence="2 3">DSM 23344</strain>
    </source>
</reference>
<keyword evidence="3" id="KW-1185">Reference proteome</keyword>
<sequence>MPIRERDTGGRRRLRVRAQGGFTLTELLISLVLGAFVIGGVLSVFLGGLETFRMTDSLSRMQESGRFAMELMRRDLREAGYVGCRNTLRQEAPRTDGPLDPGLIRNTLTPAPSGATDTLSFEYDFGVPLMAYEGTGDGSGSSWTAADDTAVAPTTVSLMTATVDGETIVPRDDSDIVVMIIARGAGITVRDHVGGSPPGSADIKVDGGSGIEEGDILLVTDCASAGVFAVTNINSSGGAGFDNIVHNTGSSTPGNYTKALGRTFVGAEVYRIERVAFFVADHPDTGRPTLYRTGEEFAEEIAENVQQLQLLYGVDTTFDFRVNDYVTAEQIRNDVNVSMDNVLAIRLNLLINSGEEDNLLELPASLTLAGGTFTAENDDLRLYRVFTATVGVRNRLP</sequence>
<organism evidence="2 3">
    <name type="scientific">Chromatocurvus halotolerans</name>
    <dbReference type="NCBI Taxonomy" id="1132028"/>
    <lineage>
        <taxon>Bacteria</taxon>
        <taxon>Pseudomonadati</taxon>
        <taxon>Pseudomonadota</taxon>
        <taxon>Gammaproteobacteria</taxon>
        <taxon>Cellvibrionales</taxon>
        <taxon>Halieaceae</taxon>
        <taxon>Chromatocurvus</taxon>
    </lineage>
</organism>
<dbReference type="InterPro" id="IPR012902">
    <property type="entry name" value="N_methyl_site"/>
</dbReference>
<feature type="transmembrane region" description="Helical" evidence="1">
    <location>
        <begin position="21"/>
        <end position="49"/>
    </location>
</feature>
<name>A0A4R2KU37_9GAMM</name>
<dbReference type="Pfam" id="PF16074">
    <property type="entry name" value="PilW"/>
    <property type="match status" value="1"/>
</dbReference>
<dbReference type="Pfam" id="PF07963">
    <property type="entry name" value="N_methyl"/>
    <property type="match status" value="1"/>
</dbReference>
<dbReference type="Proteomes" id="UP000294980">
    <property type="component" value="Unassembled WGS sequence"/>
</dbReference>
<gene>
    <name evidence="2" type="ORF">EV688_105270</name>
</gene>
<dbReference type="RefSeq" id="WP_117315292.1">
    <property type="nucleotide sequence ID" value="NZ_QQSW01000003.1"/>
</dbReference>
<dbReference type="OrthoDB" id="5296662at2"/>
<dbReference type="EMBL" id="SLWX01000005">
    <property type="protein sequence ID" value="TCO76307.1"/>
    <property type="molecule type" value="Genomic_DNA"/>
</dbReference>
<dbReference type="AlphaFoldDB" id="A0A4R2KU37"/>
<dbReference type="NCBIfam" id="TIGR02532">
    <property type="entry name" value="IV_pilin_GFxxxE"/>
    <property type="match status" value="1"/>
</dbReference>
<dbReference type="InterPro" id="IPR032092">
    <property type="entry name" value="PilW"/>
</dbReference>
<evidence type="ECO:0000256" key="1">
    <source>
        <dbReference type="SAM" id="Phobius"/>
    </source>
</evidence>